<organism evidence="2 3">
    <name type="scientific">Pelobates cultripes</name>
    <name type="common">Western spadefoot toad</name>
    <dbReference type="NCBI Taxonomy" id="61616"/>
    <lineage>
        <taxon>Eukaryota</taxon>
        <taxon>Metazoa</taxon>
        <taxon>Chordata</taxon>
        <taxon>Craniata</taxon>
        <taxon>Vertebrata</taxon>
        <taxon>Euteleostomi</taxon>
        <taxon>Amphibia</taxon>
        <taxon>Batrachia</taxon>
        <taxon>Anura</taxon>
        <taxon>Pelobatoidea</taxon>
        <taxon>Pelobatidae</taxon>
        <taxon>Pelobates</taxon>
    </lineage>
</organism>
<gene>
    <name evidence="2" type="ORF">PECUL_23A040394</name>
</gene>
<accession>A0AAD1R5V1</accession>
<dbReference type="PANTHER" id="PTHR11505">
    <property type="entry name" value="L1 TRANSPOSABLE ELEMENT-RELATED"/>
    <property type="match status" value="1"/>
</dbReference>
<feature type="coiled-coil region" evidence="1">
    <location>
        <begin position="50"/>
        <end position="77"/>
    </location>
</feature>
<dbReference type="Gene3D" id="3.30.70.1820">
    <property type="entry name" value="L1 transposable element, RRM domain"/>
    <property type="match status" value="1"/>
</dbReference>
<dbReference type="Proteomes" id="UP001295444">
    <property type="component" value="Chromosome 01"/>
</dbReference>
<evidence type="ECO:0000313" key="2">
    <source>
        <dbReference type="EMBL" id="CAH2224248.1"/>
    </source>
</evidence>
<proteinExistence type="predicted"/>
<dbReference type="EMBL" id="OW240912">
    <property type="protein sequence ID" value="CAH2224248.1"/>
    <property type="molecule type" value="Genomic_DNA"/>
</dbReference>
<name>A0AAD1R5V1_PELCU</name>
<keyword evidence="3" id="KW-1185">Reference proteome</keyword>
<keyword evidence="1" id="KW-0175">Coiled coil</keyword>
<evidence type="ECO:0000256" key="1">
    <source>
        <dbReference type="SAM" id="Coils"/>
    </source>
</evidence>
<dbReference type="AlphaFoldDB" id="A0AAD1R5V1"/>
<reference evidence="2" key="1">
    <citation type="submission" date="2022-03" db="EMBL/GenBank/DDBJ databases">
        <authorList>
            <person name="Alioto T."/>
            <person name="Alioto T."/>
            <person name="Gomez Garrido J."/>
        </authorList>
    </citation>
    <scope>NUCLEOTIDE SEQUENCE</scope>
</reference>
<evidence type="ECO:0000313" key="3">
    <source>
        <dbReference type="Proteomes" id="UP001295444"/>
    </source>
</evidence>
<protein>
    <submittedName>
        <fullName evidence="2">Uncharacterized protein</fullName>
    </submittedName>
</protein>
<sequence length="250" mass="28895">MVFPPEDSLVTDKSLQMMLLQVTDLRKEMTDPGGRTSHLEHKVKEFCVAHNEVADRLQQLEDDHAALKHKIADIEDRMTRNNIRFRGMADLVCNEELPKFLLALCKALVPHLEDQALVPHLEDHAWAFDHVHCLPRPQRFTADTPRDTKARFHYFQSKDQLFNVTRKLPCLPEPYQGINVFAGLSATTMMRRKELINVTKTLRNHKISYPTKLLVWHKGSTVPILELEVGISKLKELGHFQSQKSSYLRD</sequence>
<dbReference type="InterPro" id="IPR004244">
    <property type="entry name" value="Transposase_22"/>
</dbReference>